<name>A0ABQ5D2U0_9ASTR</name>
<feature type="region of interest" description="Disordered" evidence="1">
    <location>
        <begin position="745"/>
        <end position="768"/>
    </location>
</feature>
<sequence length="798" mass="90463">MSRVGLAKPTSAHGLGRIAHRTTAKDLYLKNVLRIGEQCEGLYYYSDKDPVLNVLKDSLNFDKRDNTGCCEICQMAKQTREPFPLSDHKSKKNWGDLAPPLHFTFRYFGGLIKWTRSKGGCDSGNDADSSNDFVATQNEEVATLEENVLSEGNLDQNPSSSQGVQNVKRSYRQSIFPKNYNDFVVESKVKYGLEKYAGYFKVNYEIFCFVSQLNKTREPKTYFEASKYSHWIDAMNQEMNALLRNGTWELVELPEGRKAIGSKWIYKIKFRSSGEIDRYKARLVAQGFGQKEGIDYEETFSPVVKMVTVSQSKSDYSLYTKSDKGVFLSLLVYVDDIIITVVDTDKCICLNQMKYALDLLSEYGMLACKPAKTPLISKLVISNEASNKDPLLENITDYQKLMGKLIYLTNTRPDIFYVVHCLSQFMHSPLTSYLKIAFKILRYLKSCLGLGIHFTKTSSMFLNAYSDADWAKCIVIRKSVTGVQLARALYQDADIYLLDDLFSVVDAHTGSELFKGYGSKMEEVGDRILRMKDLGAENADVPRRRMASRVFENPSLGSNSNTNLPSCRSSSTMNPFTVNLYHDGVFVEKPFEYTHGDFKMIQDQIAPKDQSVKPPFKCNAADYAHSTHENLEDLKDILVGKGTFIGQTDSPIANLCGRFIHEENHHEDDIVDPKFKAKKTICYHLFDPSTPWDQCKPVIGMKFENPLHVKNMLANYGVANGYQLWFMQNDYSKLLMYCGRDVGDSSSKPDHAECSKPVTRNNDRTSQAMKQVGVTKKNMKKIDYKKVFTVHLGCGHPG</sequence>
<dbReference type="Pfam" id="PF07727">
    <property type="entry name" value="RVT_2"/>
    <property type="match status" value="1"/>
</dbReference>
<gene>
    <name evidence="3" type="ORF">Tco_0923686</name>
</gene>
<evidence type="ECO:0000313" key="4">
    <source>
        <dbReference type="Proteomes" id="UP001151760"/>
    </source>
</evidence>
<organism evidence="3 4">
    <name type="scientific">Tanacetum coccineum</name>
    <dbReference type="NCBI Taxonomy" id="301880"/>
    <lineage>
        <taxon>Eukaryota</taxon>
        <taxon>Viridiplantae</taxon>
        <taxon>Streptophyta</taxon>
        <taxon>Embryophyta</taxon>
        <taxon>Tracheophyta</taxon>
        <taxon>Spermatophyta</taxon>
        <taxon>Magnoliopsida</taxon>
        <taxon>eudicotyledons</taxon>
        <taxon>Gunneridae</taxon>
        <taxon>Pentapetalae</taxon>
        <taxon>asterids</taxon>
        <taxon>campanulids</taxon>
        <taxon>Asterales</taxon>
        <taxon>Asteraceae</taxon>
        <taxon>Asteroideae</taxon>
        <taxon>Anthemideae</taxon>
        <taxon>Anthemidinae</taxon>
        <taxon>Tanacetum</taxon>
    </lineage>
</organism>
<feature type="compositionally biased region" description="Basic and acidic residues" evidence="1">
    <location>
        <begin position="745"/>
        <end position="754"/>
    </location>
</feature>
<protein>
    <submittedName>
        <fullName evidence="3">Ribonuclease H-like domain-containing protein</fullName>
    </submittedName>
</protein>
<dbReference type="InterPro" id="IPR013103">
    <property type="entry name" value="RVT_2"/>
</dbReference>
<keyword evidence="4" id="KW-1185">Reference proteome</keyword>
<feature type="compositionally biased region" description="Polar residues" evidence="1">
    <location>
        <begin position="758"/>
        <end position="768"/>
    </location>
</feature>
<reference evidence="3" key="2">
    <citation type="submission" date="2022-01" db="EMBL/GenBank/DDBJ databases">
        <authorList>
            <person name="Yamashiro T."/>
            <person name="Shiraishi A."/>
            <person name="Satake H."/>
            <person name="Nakayama K."/>
        </authorList>
    </citation>
    <scope>NUCLEOTIDE SEQUENCE</scope>
</reference>
<dbReference type="InterPro" id="IPR043502">
    <property type="entry name" value="DNA/RNA_pol_sf"/>
</dbReference>
<dbReference type="SUPFAM" id="SSF56672">
    <property type="entry name" value="DNA/RNA polymerases"/>
    <property type="match status" value="1"/>
</dbReference>
<dbReference type="PANTHER" id="PTHR11439">
    <property type="entry name" value="GAG-POL-RELATED RETROTRANSPOSON"/>
    <property type="match status" value="1"/>
</dbReference>
<dbReference type="Proteomes" id="UP001151760">
    <property type="component" value="Unassembled WGS sequence"/>
</dbReference>
<dbReference type="PANTHER" id="PTHR11439:SF508">
    <property type="entry name" value="RNA-DIRECTED DNA POLYMERASE"/>
    <property type="match status" value="1"/>
</dbReference>
<evidence type="ECO:0000256" key="1">
    <source>
        <dbReference type="SAM" id="MobiDB-lite"/>
    </source>
</evidence>
<accession>A0ABQ5D2U0</accession>
<feature type="domain" description="Reverse transcriptase Ty1/copia-type" evidence="2">
    <location>
        <begin position="245"/>
        <end position="309"/>
    </location>
</feature>
<dbReference type="EMBL" id="BQNB010014865">
    <property type="protein sequence ID" value="GJT33267.1"/>
    <property type="molecule type" value="Genomic_DNA"/>
</dbReference>
<evidence type="ECO:0000313" key="3">
    <source>
        <dbReference type="EMBL" id="GJT33267.1"/>
    </source>
</evidence>
<evidence type="ECO:0000259" key="2">
    <source>
        <dbReference type="Pfam" id="PF07727"/>
    </source>
</evidence>
<reference evidence="3" key="1">
    <citation type="journal article" date="2022" name="Int. J. Mol. Sci.">
        <title>Draft Genome of Tanacetum Coccineum: Genomic Comparison of Closely Related Tanacetum-Family Plants.</title>
        <authorList>
            <person name="Yamashiro T."/>
            <person name="Shiraishi A."/>
            <person name="Nakayama K."/>
            <person name="Satake H."/>
        </authorList>
    </citation>
    <scope>NUCLEOTIDE SEQUENCE</scope>
</reference>
<comment type="caution">
    <text evidence="3">The sequence shown here is derived from an EMBL/GenBank/DDBJ whole genome shotgun (WGS) entry which is preliminary data.</text>
</comment>
<proteinExistence type="predicted"/>